<name>A0A8B6C9G3_MYTGA</name>
<keyword evidence="2" id="KW-1185">Reference proteome</keyword>
<accession>A0A8B6C9G3</accession>
<comment type="caution">
    <text evidence="1">The sequence shown here is derived from an EMBL/GenBank/DDBJ whole genome shotgun (WGS) entry which is preliminary data.</text>
</comment>
<sequence>MDDALLGITIIIVLSEISCQIYEFDSTGACCNGTLGYAFYDMPCSSLKCCDPSETVSVSPVNAALGYVFRCTTRSKVKNKCVKRGNLLISTDEPGIKYGSRICCKGLELKVYFNQPSAAFSVKCVDSYR</sequence>
<dbReference type="OrthoDB" id="6088898at2759"/>
<gene>
    <name evidence="1" type="ORF">MGAL_10B031347</name>
</gene>
<evidence type="ECO:0000313" key="2">
    <source>
        <dbReference type="Proteomes" id="UP000596742"/>
    </source>
</evidence>
<organism evidence="1 2">
    <name type="scientific">Mytilus galloprovincialis</name>
    <name type="common">Mediterranean mussel</name>
    <dbReference type="NCBI Taxonomy" id="29158"/>
    <lineage>
        <taxon>Eukaryota</taxon>
        <taxon>Metazoa</taxon>
        <taxon>Spiralia</taxon>
        <taxon>Lophotrochozoa</taxon>
        <taxon>Mollusca</taxon>
        <taxon>Bivalvia</taxon>
        <taxon>Autobranchia</taxon>
        <taxon>Pteriomorphia</taxon>
        <taxon>Mytilida</taxon>
        <taxon>Mytiloidea</taxon>
        <taxon>Mytilidae</taxon>
        <taxon>Mytilinae</taxon>
        <taxon>Mytilus</taxon>
    </lineage>
</organism>
<evidence type="ECO:0000313" key="1">
    <source>
        <dbReference type="EMBL" id="VDI01049.1"/>
    </source>
</evidence>
<dbReference type="Proteomes" id="UP000596742">
    <property type="component" value="Unassembled WGS sequence"/>
</dbReference>
<proteinExistence type="predicted"/>
<reference evidence="1" key="1">
    <citation type="submission" date="2018-11" db="EMBL/GenBank/DDBJ databases">
        <authorList>
            <person name="Alioto T."/>
            <person name="Alioto T."/>
        </authorList>
    </citation>
    <scope>NUCLEOTIDE SEQUENCE</scope>
</reference>
<protein>
    <submittedName>
        <fullName evidence="1">Uncharacterized protein</fullName>
    </submittedName>
</protein>
<dbReference type="AlphaFoldDB" id="A0A8B6C9G3"/>
<dbReference type="EMBL" id="UYJE01001308">
    <property type="protein sequence ID" value="VDI01049.1"/>
    <property type="molecule type" value="Genomic_DNA"/>
</dbReference>